<protein>
    <submittedName>
        <fullName evidence="1">ABC transporter ATP-binding protein</fullName>
    </submittedName>
</protein>
<name>A0A558AI53_9PSEU</name>
<comment type="caution">
    <text evidence="1">The sequence shown here is derived from an EMBL/GenBank/DDBJ whole genome shotgun (WGS) entry which is preliminary data.</text>
</comment>
<dbReference type="GO" id="GO:0005524">
    <property type="term" value="F:ATP binding"/>
    <property type="evidence" value="ECO:0007669"/>
    <property type="project" value="UniProtKB-KW"/>
</dbReference>
<dbReference type="EMBL" id="VJWX01000549">
    <property type="protein sequence ID" value="TVT23945.1"/>
    <property type="molecule type" value="Genomic_DNA"/>
</dbReference>
<evidence type="ECO:0000313" key="1">
    <source>
        <dbReference type="EMBL" id="TVT23945.1"/>
    </source>
</evidence>
<keyword evidence="2" id="KW-1185">Reference proteome</keyword>
<keyword evidence="1" id="KW-0547">Nucleotide-binding</keyword>
<proteinExistence type="predicted"/>
<dbReference type="AlphaFoldDB" id="A0A558AI53"/>
<feature type="non-terminal residue" evidence="1">
    <location>
        <position position="64"/>
    </location>
</feature>
<reference evidence="1 2" key="1">
    <citation type="submission" date="2019-07" db="EMBL/GenBank/DDBJ databases">
        <authorList>
            <person name="Duangmal K."/>
            <person name="Teo W.F.A."/>
        </authorList>
    </citation>
    <scope>NUCLEOTIDE SEQUENCE [LARGE SCALE GENOMIC DNA]</scope>
    <source>
        <strain evidence="1 2">TBRC 6029</strain>
    </source>
</reference>
<dbReference type="Gene3D" id="3.40.50.300">
    <property type="entry name" value="P-loop containing nucleotide triphosphate hydrolases"/>
    <property type="match status" value="1"/>
</dbReference>
<dbReference type="Proteomes" id="UP000320011">
    <property type="component" value="Unassembled WGS sequence"/>
</dbReference>
<keyword evidence="1" id="KW-0067">ATP-binding</keyword>
<dbReference type="SUPFAM" id="SSF52540">
    <property type="entry name" value="P-loop containing nucleoside triphosphate hydrolases"/>
    <property type="match status" value="1"/>
</dbReference>
<evidence type="ECO:0000313" key="2">
    <source>
        <dbReference type="Proteomes" id="UP000320011"/>
    </source>
</evidence>
<dbReference type="InterPro" id="IPR027417">
    <property type="entry name" value="P-loop_NTPase"/>
</dbReference>
<accession>A0A558AI53</accession>
<organism evidence="1 2">
    <name type="scientific">Amycolatopsis rhizosphaerae</name>
    <dbReference type="NCBI Taxonomy" id="2053003"/>
    <lineage>
        <taxon>Bacteria</taxon>
        <taxon>Bacillati</taxon>
        <taxon>Actinomycetota</taxon>
        <taxon>Actinomycetes</taxon>
        <taxon>Pseudonocardiales</taxon>
        <taxon>Pseudonocardiaceae</taxon>
        <taxon>Amycolatopsis</taxon>
    </lineage>
</organism>
<reference evidence="1 2" key="2">
    <citation type="submission" date="2019-08" db="EMBL/GenBank/DDBJ databases">
        <title>Amycolatopsis acidicola sp. nov., isolated from peat swamp forest soil.</title>
        <authorList>
            <person name="Srisuk N."/>
        </authorList>
    </citation>
    <scope>NUCLEOTIDE SEQUENCE [LARGE SCALE GENOMIC DNA]</scope>
    <source>
        <strain evidence="1 2">TBRC 6029</strain>
    </source>
</reference>
<sequence>METTGVVGAAVTARGLGVRGPRGPVFENVDLEVPAGGFLVVHGPGGSGRTSLLLALSGRLRLTA</sequence>
<gene>
    <name evidence="1" type="ORF">FNH05_32785</name>
</gene>